<comment type="caution">
    <text evidence="1">The sequence shown here is derived from an EMBL/GenBank/DDBJ whole genome shotgun (WGS) entry which is preliminary data.</text>
</comment>
<dbReference type="EMBL" id="SWJQ01003057">
    <property type="protein sequence ID" value="TRZ06006.1"/>
    <property type="molecule type" value="Genomic_DNA"/>
</dbReference>
<gene>
    <name evidence="1" type="ORF">HGM15179_021102</name>
</gene>
<dbReference type="AlphaFoldDB" id="A0A8K1FY66"/>
<evidence type="ECO:0000313" key="1">
    <source>
        <dbReference type="EMBL" id="TRZ06006.1"/>
    </source>
</evidence>
<evidence type="ECO:0000313" key="2">
    <source>
        <dbReference type="Proteomes" id="UP000796761"/>
    </source>
</evidence>
<accession>A0A8K1FY66</accession>
<keyword evidence="2" id="KW-1185">Reference proteome</keyword>
<dbReference type="OrthoDB" id="9216885at2759"/>
<dbReference type="PRINTS" id="PR01345">
    <property type="entry name" value="CERVTRCPTASE"/>
</dbReference>
<organism evidence="1 2">
    <name type="scientific">Zosterops borbonicus</name>
    <dbReference type="NCBI Taxonomy" id="364589"/>
    <lineage>
        <taxon>Eukaryota</taxon>
        <taxon>Metazoa</taxon>
        <taxon>Chordata</taxon>
        <taxon>Craniata</taxon>
        <taxon>Vertebrata</taxon>
        <taxon>Euteleostomi</taxon>
        <taxon>Archelosauria</taxon>
        <taxon>Archosauria</taxon>
        <taxon>Dinosauria</taxon>
        <taxon>Saurischia</taxon>
        <taxon>Theropoda</taxon>
        <taxon>Coelurosauria</taxon>
        <taxon>Aves</taxon>
        <taxon>Neognathae</taxon>
        <taxon>Neoaves</taxon>
        <taxon>Telluraves</taxon>
        <taxon>Australaves</taxon>
        <taxon>Passeriformes</taxon>
        <taxon>Sylvioidea</taxon>
        <taxon>Zosteropidae</taxon>
        <taxon>Zosterops</taxon>
    </lineage>
</organism>
<reference evidence="1" key="1">
    <citation type="submission" date="2019-04" db="EMBL/GenBank/DDBJ databases">
        <title>Genome assembly of Zosterops borbonicus 15179.</title>
        <authorList>
            <person name="Leroy T."/>
            <person name="Anselmetti Y."/>
            <person name="Tilak M.-K."/>
            <person name="Nabholz B."/>
        </authorList>
    </citation>
    <scope>NUCLEOTIDE SEQUENCE</scope>
    <source>
        <strain evidence="1">HGM_15179</strain>
        <tissue evidence="1">Muscle</tissue>
    </source>
</reference>
<dbReference type="PANTHER" id="PTHR33332">
    <property type="entry name" value="REVERSE TRANSCRIPTASE DOMAIN-CONTAINING PROTEIN"/>
    <property type="match status" value="1"/>
</dbReference>
<protein>
    <submittedName>
        <fullName evidence="1">Uncharacterized protein</fullName>
    </submittedName>
</protein>
<name>A0A8K1FY66_9PASS</name>
<sequence length="232" mass="26551">MKFNKGKFQILHLRQNNPGCVYRVGNERLESSAVERDLGVLIDGKLNMSQQCALVARRAIHVLGSIRHSIAIWAKEGVVLLCSALVQTHLESWRQFWAPQYKKDIKLLESIQRRAMKVVKGLVGKSYDEWLRALDLFSLEKKRLRGDLTAICNFLMRGSSGAGTDLFTLMTSDMTQGNSIKLSQERFCLDFRKRFFPQRVVGHLNRLSREVVAAPSLTEFKKCLDNTLRHMV</sequence>
<dbReference type="Proteomes" id="UP000796761">
    <property type="component" value="Unassembled WGS sequence"/>
</dbReference>
<proteinExistence type="predicted"/>